<dbReference type="EMBL" id="GAKP01023466">
    <property type="protein sequence ID" value="JAC35492.1"/>
    <property type="molecule type" value="Transcribed_RNA"/>
</dbReference>
<sequence length="102" mass="11217">PSMDLTLSFKSFVNWERVDILPNLCRIFAAKVKWSATGAQQCTPAKQDLPETQRVDVGVATTEGIVVGGYCVEAVVASQASGLLCPSNCYRLCCRLSKRFDW</sequence>
<accession>A0A034V027</accession>
<protein>
    <submittedName>
        <fullName evidence="1">Uncharacterized protein</fullName>
    </submittedName>
</protein>
<reference evidence="1" key="1">
    <citation type="journal article" date="2014" name="BMC Genomics">
        <title>Characterizing the developmental transcriptome of the oriental fruit fly, Bactrocera dorsalis (Diptera: Tephritidae) through comparative genomic analysis with Drosophila melanogaster utilizing modENCODE datasets.</title>
        <authorList>
            <person name="Geib S.M."/>
            <person name="Calla B."/>
            <person name="Hall B."/>
            <person name="Hou S."/>
            <person name="Manoukis N.C."/>
        </authorList>
    </citation>
    <scope>NUCLEOTIDE SEQUENCE</scope>
    <source>
        <strain evidence="1">Punador</strain>
    </source>
</reference>
<name>A0A034V027_BACDO</name>
<feature type="non-terminal residue" evidence="1">
    <location>
        <position position="1"/>
    </location>
</feature>
<proteinExistence type="predicted"/>
<evidence type="ECO:0000313" key="1">
    <source>
        <dbReference type="EMBL" id="JAC35492.1"/>
    </source>
</evidence>
<dbReference type="AlphaFoldDB" id="A0A034V027"/>
<organism evidence="1">
    <name type="scientific">Bactrocera dorsalis</name>
    <name type="common">Oriental fruit fly</name>
    <name type="synonym">Dacus dorsalis</name>
    <dbReference type="NCBI Taxonomy" id="27457"/>
    <lineage>
        <taxon>Eukaryota</taxon>
        <taxon>Metazoa</taxon>
        <taxon>Ecdysozoa</taxon>
        <taxon>Arthropoda</taxon>
        <taxon>Hexapoda</taxon>
        <taxon>Insecta</taxon>
        <taxon>Pterygota</taxon>
        <taxon>Neoptera</taxon>
        <taxon>Endopterygota</taxon>
        <taxon>Diptera</taxon>
        <taxon>Brachycera</taxon>
        <taxon>Muscomorpha</taxon>
        <taxon>Tephritoidea</taxon>
        <taxon>Tephritidae</taxon>
        <taxon>Bactrocera</taxon>
        <taxon>Bactrocera</taxon>
    </lineage>
</organism>